<organism evidence="2 3">
    <name type="scientific">Flexivirga aerilata</name>
    <dbReference type="NCBI Taxonomy" id="1656889"/>
    <lineage>
        <taxon>Bacteria</taxon>
        <taxon>Bacillati</taxon>
        <taxon>Actinomycetota</taxon>
        <taxon>Actinomycetes</taxon>
        <taxon>Micrococcales</taxon>
        <taxon>Dermacoccaceae</taxon>
        <taxon>Flexivirga</taxon>
    </lineage>
</organism>
<name>A0A849AJJ4_9MICO</name>
<dbReference type="RefSeq" id="WP_171152497.1">
    <property type="nucleotide sequence ID" value="NZ_JABENB010000001.1"/>
</dbReference>
<dbReference type="PANTHER" id="PTHR43798">
    <property type="entry name" value="MONOACYLGLYCEROL LIPASE"/>
    <property type="match status" value="1"/>
</dbReference>
<comment type="caution">
    <text evidence="2">The sequence shown here is derived from an EMBL/GenBank/DDBJ whole genome shotgun (WGS) entry which is preliminary data.</text>
</comment>
<evidence type="ECO:0000313" key="3">
    <source>
        <dbReference type="Proteomes" id="UP000557772"/>
    </source>
</evidence>
<dbReference type="PANTHER" id="PTHR43798:SF33">
    <property type="entry name" value="HYDROLASE, PUTATIVE (AFU_ORTHOLOGUE AFUA_2G14860)-RELATED"/>
    <property type="match status" value="1"/>
</dbReference>
<dbReference type="PRINTS" id="PR00111">
    <property type="entry name" value="ABHYDROLASE"/>
</dbReference>
<evidence type="ECO:0000259" key="1">
    <source>
        <dbReference type="Pfam" id="PF00561"/>
    </source>
</evidence>
<dbReference type="AlphaFoldDB" id="A0A849AJJ4"/>
<dbReference type="SUPFAM" id="SSF53474">
    <property type="entry name" value="alpha/beta-Hydrolases"/>
    <property type="match status" value="1"/>
</dbReference>
<dbReference type="InterPro" id="IPR000073">
    <property type="entry name" value="AB_hydrolase_1"/>
</dbReference>
<dbReference type="GO" id="GO:0016020">
    <property type="term" value="C:membrane"/>
    <property type="evidence" value="ECO:0007669"/>
    <property type="project" value="TreeGrafter"/>
</dbReference>
<accession>A0A849AJJ4</accession>
<proteinExistence type="predicted"/>
<evidence type="ECO:0000313" key="2">
    <source>
        <dbReference type="EMBL" id="NNG38570.1"/>
    </source>
</evidence>
<dbReference type="Pfam" id="PF00561">
    <property type="entry name" value="Abhydrolase_1"/>
    <property type="match status" value="1"/>
</dbReference>
<dbReference type="InterPro" id="IPR050266">
    <property type="entry name" value="AB_hydrolase_sf"/>
</dbReference>
<sequence>MATFSVPGAELDYTTEGSGPPLVLLHGLTASRDNEIRNRLDFRSLRDTHTLTAYDARGHGRSTGRTEPDDYRWPQLADDLLALIDHLHPDEPVDALGVSMGVGTLLHAATTHPDRFRRLVLVIPPTAWQTRAAQASVYRDGADLVEAQGSRALARAARLLPLPPAQADLPERVAPDIPDKLLAAAFRGAAVSDLPAPEAISQLEQPTLILAWADDPGHPTETAERLLDLLPDVELNVAHTPQQRDAWPQLAADHLR</sequence>
<feature type="domain" description="AB hydrolase-1" evidence="1">
    <location>
        <begin position="20"/>
        <end position="235"/>
    </location>
</feature>
<dbReference type="GO" id="GO:0016787">
    <property type="term" value="F:hydrolase activity"/>
    <property type="evidence" value="ECO:0007669"/>
    <property type="project" value="UniProtKB-KW"/>
</dbReference>
<dbReference type="Proteomes" id="UP000557772">
    <property type="component" value="Unassembled WGS sequence"/>
</dbReference>
<reference evidence="2 3" key="1">
    <citation type="submission" date="2020-05" db="EMBL/GenBank/DDBJ databases">
        <title>Flexivirga sp. ID2601S isolated from air conditioner.</title>
        <authorList>
            <person name="Kim D.H."/>
        </authorList>
    </citation>
    <scope>NUCLEOTIDE SEQUENCE [LARGE SCALE GENOMIC DNA]</scope>
    <source>
        <strain evidence="2 3">ID2601S</strain>
    </source>
</reference>
<gene>
    <name evidence="2" type="ORF">HJ588_04670</name>
</gene>
<dbReference type="EMBL" id="JABENB010000001">
    <property type="protein sequence ID" value="NNG38570.1"/>
    <property type="molecule type" value="Genomic_DNA"/>
</dbReference>
<keyword evidence="3" id="KW-1185">Reference proteome</keyword>
<protein>
    <submittedName>
        <fullName evidence="2">Alpha/beta fold hydrolase</fullName>
    </submittedName>
</protein>
<keyword evidence="2" id="KW-0378">Hydrolase</keyword>
<dbReference type="InterPro" id="IPR029058">
    <property type="entry name" value="AB_hydrolase_fold"/>
</dbReference>
<dbReference type="Gene3D" id="3.40.50.1820">
    <property type="entry name" value="alpha/beta hydrolase"/>
    <property type="match status" value="1"/>
</dbReference>